<evidence type="ECO:0000259" key="2">
    <source>
        <dbReference type="Pfam" id="PF01656"/>
    </source>
</evidence>
<keyword evidence="5" id="KW-1185">Reference proteome</keyword>
<name>A0A7Y9I7B1_9ACTN</name>
<dbReference type="AlphaFoldDB" id="A0A7Y9I7B1"/>
<evidence type="ECO:0000313" key="5">
    <source>
        <dbReference type="Proteomes" id="UP000569914"/>
    </source>
</evidence>
<dbReference type="InterPro" id="IPR059050">
    <property type="entry name" value="Rv3660c_N"/>
</dbReference>
<feature type="domain" description="Rv3660c-like CheY-like N-terminal" evidence="3">
    <location>
        <begin position="15"/>
        <end position="119"/>
    </location>
</feature>
<dbReference type="PANTHER" id="PTHR43384:SF11">
    <property type="entry name" value="SEPTUM SITE DETERMINING PROTEIN"/>
    <property type="match status" value="1"/>
</dbReference>
<dbReference type="Proteomes" id="UP000569914">
    <property type="component" value="Unassembled WGS sequence"/>
</dbReference>
<dbReference type="GO" id="GO:0005524">
    <property type="term" value="F:ATP binding"/>
    <property type="evidence" value="ECO:0007669"/>
    <property type="project" value="TreeGrafter"/>
</dbReference>
<organism evidence="4 5">
    <name type="scientific">Microlunatus parietis</name>
    <dbReference type="NCBI Taxonomy" id="682979"/>
    <lineage>
        <taxon>Bacteria</taxon>
        <taxon>Bacillati</taxon>
        <taxon>Actinomycetota</taxon>
        <taxon>Actinomycetes</taxon>
        <taxon>Propionibacteriales</taxon>
        <taxon>Propionibacteriaceae</taxon>
        <taxon>Microlunatus</taxon>
    </lineage>
</organism>
<evidence type="ECO:0000256" key="1">
    <source>
        <dbReference type="SAM" id="MobiDB-lite"/>
    </source>
</evidence>
<gene>
    <name evidence="4" type="ORF">BKA15_002950</name>
</gene>
<dbReference type="GO" id="GO:0016887">
    <property type="term" value="F:ATP hydrolysis activity"/>
    <property type="evidence" value="ECO:0007669"/>
    <property type="project" value="TreeGrafter"/>
</dbReference>
<dbReference type="InterPro" id="IPR022521">
    <property type="entry name" value="Rv3660c"/>
</dbReference>
<dbReference type="GO" id="GO:0051782">
    <property type="term" value="P:negative regulation of cell division"/>
    <property type="evidence" value="ECO:0007669"/>
    <property type="project" value="TreeGrafter"/>
</dbReference>
<proteinExistence type="predicted"/>
<dbReference type="RefSeq" id="WP_179751898.1">
    <property type="nucleotide sequence ID" value="NZ_JACCBU010000001.1"/>
</dbReference>
<protein>
    <submittedName>
        <fullName evidence="4">Secretion/DNA translocation related CpaE-like protein</fullName>
    </submittedName>
</protein>
<dbReference type="Pfam" id="PF26563">
    <property type="entry name" value="Rv3660c_N"/>
    <property type="match status" value="1"/>
</dbReference>
<dbReference type="NCBIfam" id="TIGR03815">
    <property type="entry name" value="CpaE_hom_Actino"/>
    <property type="match status" value="1"/>
</dbReference>
<evidence type="ECO:0000313" key="4">
    <source>
        <dbReference type="EMBL" id="NYE71621.1"/>
    </source>
</evidence>
<dbReference type="PANTHER" id="PTHR43384">
    <property type="entry name" value="SEPTUM SITE-DETERMINING PROTEIN MIND HOMOLOG, CHLOROPLASTIC-RELATED"/>
    <property type="match status" value="1"/>
</dbReference>
<dbReference type="EMBL" id="JACCBU010000001">
    <property type="protein sequence ID" value="NYE71621.1"/>
    <property type="molecule type" value="Genomic_DNA"/>
</dbReference>
<dbReference type="InterPro" id="IPR002586">
    <property type="entry name" value="CobQ/CobB/MinD/ParA_Nub-bd_dom"/>
</dbReference>
<feature type="domain" description="CobQ/CobB/MinD/ParA nucleotide binding" evidence="2">
    <location>
        <begin position="127"/>
        <end position="164"/>
    </location>
</feature>
<dbReference type="Pfam" id="PF01656">
    <property type="entry name" value="CbiA"/>
    <property type="match status" value="1"/>
</dbReference>
<comment type="caution">
    <text evidence="4">The sequence shown here is derived from an EMBL/GenBank/DDBJ whole genome shotgun (WGS) entry which is preliminary data.</text>
</comment>
<reference evidence="4 5" key="1">
    <citation type="submission" date="2020-07" db="EMBL/GenBank/DDBJ databases">
        <title>Sequencing the genomes of 1000 actinobacteria strains.</title>
        <authorList>
            <person name="Klenk H.-P."/>
        </authorList>
    </citation>
    <scope>NUCLEOTIDE SEQUENCE [LARGE SCALE GENOMIC DNA]</scope>
    <source>
        <strain evidence="4 5">DSM 22083</strain>
    </source>
</reference>
<dbReference type="InterPro" id="IPR027417">
    <property type="entry name" value="P-loop_NTPase"/>
</dbReference>
<dbReference type="Gene3D" id="3.40.50.300">
    <property type="entry name" value="P-loop containing nucleotide triphosphate hydrolases"/>
    <property type="match status" value="1"/>
</dbReference>
<dbReference type="GO" id="GO:0009898">
    <property type="term" value="C:cytoplasmic side of plasma membrane"/>
    <property type="evidence" value="ECO:0007669"/>
    <property type="project" value="TreeGrafter"/>
</dbReference>
<dbReference type="GO" id="GO:0005829">
    <property type="term" value="C:cytosol"/>
    <property type="evidence" value="ECO:0007669"/>
    <property type="project" value="TreeGrafter"/>
</dbReference>
<dbReference type="SUPFAM" id="SSF52540">
    <property type="entry name" value="P-loop containing nucleoside triphosphate hydrolases"/>
    <property type="match status" value="1"/>
</dbReference>
<sequence length="370" mass="38175">MRDAPPRYPQIVVLATDPDLLDRVLAVAAAAGVEPRVLPDAGAIRGLWAIADLVIVGLEVAPRLATLGLPRRDDVYLVAADDAGGEAPRWSGPLSAAVVLLPSGASWLTAAVADASGRRATDTRLAAFVGGSGGAGATTCAAALAYLAARAGRSTLLIDVDPRGGGIDLVLGAEEEPGWRWPRLERASGHLGELAGQLPRVEGVDLLSMPRLAGVAPAELPAEAIRAVLLAGLRDYDLVVADLPRVPTEAGAEVLRRADRTYLVVSGEIRGLAAARQTLTELNGACGPVSAVLRTRPSGQVDEETVSAGLAVEVVAAFQDEAAVSRAADRGEPPGRAPRSSLTRACRRLLDDLDTADDLVESRPGPGRAA</sequence>
<dbReference type="InterPro" id="IPR050625">
    <property type="entry name" value="ParA/MinD_ATPase"/>
</dbReference>
<evidence type="ECO:0000259" key="3">
    <source>
        <dbReference type="Pfam" id="PF26563"/>
    </source>
</evidence>
<accession>A0A7Y9I7B1</accession>
<feature type="region of interest" description="Disordered" evidence="1">
    <location>
        <begin position="325"/>
        <end position="344"/>
    </location>
</feature>